<dbReference type="GeneID" id="25730567"/>
<dbReference type="PANTHER" id="PTHR31407:SF17">
    <property type="entry name" value="PSBP DOMAIN-CONTAINING PROTEIN 3, CHLOROPLASTIC"/>
    <property type="match status" value="1"/>
</dbReference>
<dbReference type="AlphaFoldDB" id="A0A0D2J4G3"/>
<dbReference type="PROSITE" id="PS51318">
    <property type="entry name" value="TAT"/>
    <property type="match status" value="1"/>
</dbReference>
<dbReference type="EMBL" id="KK103864">
    <property type="protein sequence ID" value="KIY94827.1"/>
    <property type="molecule type" value="Genomic_DNA"/>
</dbReference>
<accession>A0A0D2J4G3</accession>
<dbReference type="PANTHER" id="PTHR31407">
    <property type="match status" value="1"/>
</dbReference>
<dbReference type="Proteomes" id="UP000054498">
    <property type="component" value="Unassembled WGS sequence"/>
</dbReference>
<evidence type="ECO:0000313" key="2">
    <source>
        <dbReference type="EMBL" id="KIY94827.1"/>
    </source>
</evidence>
<dbReference type="GO" id="GO:0019898">
    <property type="term" value="C:extrinsic component of membrane"/>
    <property type="evidence" value="ECO:0007669"/>
    <property type="project" value="InterPro"/>
</dbReference>
<dbReference type="GO" id="GO:0009654">
    <property type="term" value="C:photosystem II oxygen evolving complex"/>
    <property type="evidence" value="ECO:0007669"/>
    <property type="project" value="InterPro"/>
</dbReference>
<proteinExistence type="predicted"/>
<evidence type="ECO:0000259" key="1">
    <source>
        <dbReference type="Pfam" id="PF01789"/>
    </source>
</evidence>
<dbReference type="Pfam" id="PF01789">
    <property type="entry name" value="PsbP"/>
    <property type="match status" value="1"/>
</dbReference>
<dbReference type="Gene3D" id="3.40.1000.10">
    <property type="entry name" value="Mog1/PsbP, alpha/beta/alpha sandwich"/>
    <property type="match status" value="1"/>
</dbReference>
<dbReference type="GO" id="GO:0005509">
    <property type="term" value="F:calcium ion binding"/>
    <property type="evidence" value="ECO:0007669"/>
    <property type="project" value="InterPro"/>
</dbReference>
<protein>
    <recommendedName>
        <fullName evidence="1">PsbP C-terminal domain-containing protein</fullName>
    </recommendedName>
</protein>
<dbReference type="GO" id="GO:0015979">
    <property type="term" value="P:photosynthesis"/>
    <property type="evidence" value="ECO:0007669"/>
    <property type="project" value="InterPro"/>
</dbReference>
<dbReference type="InterPro" id="IPR016123">
    <property type="entry name" value="Mog1/PsbP_a/b/a-sand"/>
</dbReference>
<dbReference type="STRING" id="145388.A0A0D2J4G3"/>
<evidence type="ECO:0000313" key="3">
    <source>
        <dbReference type="Proteomes" id="UP000054498"/>
    </source>
</evidence>
<dbReference type="InterPro" id="IPR006311">
    <property type="entry name" value="TAT_signal"/>
</dbReference>
<dbReference type="RefSeq" id="XP_013893847.1">
    <property type="nucleotide sequence ID" value="XM_014038393.1"/>
</dbReference>
<gene>
    <name evidence="2" type="ORF">MNEG_13135</name>
</gene>
<dbReference type="SUPFAM" id="SSF55724">
    <property type="entry name" value="Mog1p/PsbP-like"/>
    <property type="match status" value="1"/>
</dbReference>
<organism evidence="2 3">
    <name type="scientific">Monoraphidium neglectum</name>
    <dbReference type="NCBI Taxonomy" id="145388"/>
    <lineage>
        <taxon>Eukaryota</taxon>
        <taxon>Viridiplantae</taxon>
        <taxon>Chlorophyta</taxon>
        <taxon>core chlorophytes</taxon>
        <taxon>Chlorophyceae</taxon>
        <taxon>CS clade</taxon>
        <taxon>Sphaeropleales</taxon>
        <taxon>Selenastraceae</taxon>
        <taxon>Monoraphidium</taxon>
    </lineage>
</organism>
<dbReference type="OrthoDB" id="2013293at2759"/>
<keyword evidence="3" id="KW-1185">Reference proteome</keyword>
<reference evidence="2 3" key="1">
    <citation type="journal article" date="2013" name="BMC Genomics">
        <title>Reconstruction of the lipid metabolism for the microalga Monoraphidium neglectum from its genome sequence reveals characteristics suitable for biofuel production.</title>
        <authorList>
            <person name="Bogen C."/>
            <person name="Al-Dilaimi A."/>
            <person name="Albersmeier A."/>
            <person name="Wichmann J."/>
            <person name="Grundmann M."/>
            <person name="Rupp O."/>
            <person name="Lauersen K.J."/>
            <person name="Blifernez-Klassen O."/>
            <person name="Kalinowski J."/>
            <person name="Goesmann A."/>
            <person name="Mussgnug J.H."/>
            <person name="Kruse O."/>
        </authorList>
    </citation>
    <scope>NUCLEOTIDE SEQUENCE [LARGE SCALE GENOMIC DNA]</scope>
    <source>
        <strain evidence="2 3">SAG 48.87</strain>
    </source>
</reference>
<feature type="domain" description="PsbP C-terminal" evidence="1">
    <location>
        <begin position="63"/>
        <end position="242"/>
    </location>
</feature>
<dbReference type="KEGG" id="mng:MNEG_13135"/>
<name>A0A0D2J4G3_9CHLO</name>
<dbReference type="InterPro" id="IPR002683">
    <property type="entry name" value="PsbP_C"/>
</dbReference>
<sequence length="249" mass="26163">MRPSARRGAAVLCRAQAGAGADAAPSRRAALAGAAAALLVAAAPAALADAGAAAASPAAAQALTRYVDDEGFAISIPGDWGSGEGVLSGNSSFSGATGARRTLAWFPDDGSASANDVNVTITITNTSLEFTKLGSFGNVYSFGQNLVNSMDTSFFLRSKGKANSPDLQIAKLLDANERNDMYWVEYTVHKPALEEQPRHLLSAVSLGFNGRYNRLITVTAQCRESQVGQYKPLFTAMLRSFEPPKKMVL</sequence>